<dbReference type="EMBL" id="CAADHO010000001">
    <property type="protein sequence ID" value="VFQ43124.1"/>
    <property type="molecule type" value="Genomic_DNA"/>
</dbReference>
<evidence type="ECO:0000256" key="3">
    <source>
        <dbReference type="ARBA" id="ARBA00022989"/>
    </source>
</evidence>
<feature type="transmembrane region" description="Helical" evidence="5">
    <location>
        <begin position="198"/>
        <end position="217"/>
    </location>
</feature>
<reference evidence="6 7" key="1">
    <citation type="submission" date="2019-03" db="EMBL/GenBank/DDBJ databases">
        <authorList>
            <person name="Nijsse B."/>
        </authorList>
    </citation>
    <scope>NUCLEOTIDE SEQUENCE [LARGE SCALE GENOMIC DNA]</scope>
    <source>
        <strain evidence="6">Desulfoluna butyratoxydans MSL71</strain>
    </source>
</reference>
<dbReference type="PANTHER" id="PTHR43701">
    <property type="entry name" value="MEMBRANE TRANSPORTER PROTEIN MJ0441-RELATED"/>
    <property type="match status" value="1"/>
</dbReference>
<dbReference type="AlphaFoldDB" id="A0A4U8YIN4"/>
<keyword evidence="5" id="KW-1003">Cell membrane</keyword>
<dbReference type="PANTHER" id="PTHR43701:SF2">
    <property type="entry name" value="MEMBRANE TRANSPORTER PROTEIN YJNA-RELATED"/>
    <property type="match status" value="1"/>
</dbReference>
<dbReference type="Pfam" id="PF01925">
    <property type="entry name" value="TauE"/>
    <property type="match status" value="1"/>
</dbReference>
<comment type="similarity">
    <text evidence="5">Belongs to the 4-toluene sulfonate uptake permease (TSUP) (TC 2.A.102) family.</text>
</comment>
<sequence length="250" mass="26330">MLDHLTLAVALFSFGLSFLFALGGVGSALVLIPTLTWLGIPFAQARPTALFVNTVSMLGATVSNIREKRLDIRLGVPIIAASVLLAPVGAWVSHRVPTRAVLFAFIGFLAFSGSMMLFFKGSNYADQYREDRPVVGPMLVGAVAGFFSGLLGVGGGGLISPLMIVQGFNPKRVAAVTAFAVPFSSFSAFLAYAALGSVSLHLLAIAGLAAWVGGYMGTRVMQQNMKASSVKKCLGMVLLLLAVKLSMKLW</sequence>
<evidence type="ECO:0000256" key="1">
    <source>
        <dbReference type="ARBA" id="ARBA00004141"/>
    </source>
</evidence>
<feature type="transmembrane region" description="Helical" evidence="5">
    <location>
        <begin position="100"/>
        <end position="119"/>
    </location>
</feature>
<keyword evidence="2 5" id="KW-0812">Transmembrane</keyword>
<evidence type="ECO:0000256" key="5">
    <source>
        <dbReference type="RuleBase" id="RU363041"/>
    </source>
</evidence>
<protein>
    <recommendedName>
        <fullName evidence="5">Probable membrane transporter protein</fullName>
    </recommendedName>
</protein>
<keyword evidence="4 5" id="KW-0472">Membrane</keyword>
<dbReference type="GO" id="GO:0005886">
    <property type="term" value="C:plasma membrane"/>
    <property type="evidence" value="ECO:0007669"/>
    <property type="project" value="UniProtKB-SubCell"/>
</dbReference>
<dbReference type="InterPro" id="IPR051598">
    <property type="entry name" value="TSUP/Inactive_protease-like"/>
</dbReference>
<feature type="transmembrane region" description="Helical" evidence="5">
    <location>
        <begin position="74"/>
        <end position="93"/>
    </location>
</feature>
<feature type="transmembrane region" description="Helical" evidence="5">
    <location>
        <begin position="173"/>
        <end position="192"/>
    </location>
</feature>
<keyword evidence="7" id="KW-1185">Reference proteome</keyword>
<name>A0A4U8YIN4_9BACT</name>
<dbReference type="RefSeq" id="WP_180137309.1">
    <property type="nucleotide sequence ID" value="NZ_CAADHO010000001.1"/>
</dbReference>
<gene>
    <name evidence="6" type="ORF">MSL71_7510</name>
</gene>
<evidence type="ECO:0000313" key="6">
    <source>
        <dbReference type="EMBL" id="VFQ43124.1"/>
    </source>
</evidence>
<dbReference type="Proteomes" id="UP000507962">
    <property type="component" value="Unassembled WGS sequence"/>
</dbReference>
<feature type="transmembrane region" description="Helical" evidence="5">
    <location>
        <begin position="139"/>
        <end position="161"/>
    </location>
</feature>
<accession>A0A4U8YIN4</accession>
<evidence type="ECO:0000256" key="4">
    <source>
        <dbReference type="ARBA" id="ARBA00023136"/>
    </source>
</evidence>
<dbReference type="InterPro" id="IPR002781">
    <property type="entry name" value="TM_pro_TauE-like"/>
</dbReference>
<evidence type="ECO:0000256" key="2">
    <source>
        <dbReference type="ARBA" id="ARBA00022692"/>
    </source>
</evidence>
<keyword evidence="3 5" id="KW-1133">Transmembrane helix</keyword>
<evidence type="ECO:0000313" key="7">
    <source>
        <dbReference type="Proteomes" id="UP000507962"/>
    </source>
</evidence>
<organism evidence="6 7">
    <name type="scientific">Desulfoluna butyratoxydans</name>
    <dbReference type="NCBI Taxonomy" id="231438"/>
    <lineage>
        <taxon>Bacteria</taxon>
        <taxon>Pseudomonadati</taxon>
        <taxon>Thermodesulfobacteriota</taxon>
        <taxon>Desulfobacteria</taxon>
        <taxon>Desulfobacterales</taxon>
        <taxon>Desulfolunaceae</taxon>
        <taxon>Desulfoluna</taxon>
    </lineage>
</organism>
<comment type="subcellular location">
    <subcellularLocation>
        <location evidence="5">Cell membrane</location>
        <topology evidence="5">Multi-pass membrane protein</topology>
    </subcellularLocation>
    <subcellularLocation>
        <location evidence="1">Membrane</location>
        <topology evidence="1">Multi-pass membrane protein</topology>
    </subcellularLocation>
</comment>
<proteinExistence type="inferred from homology"/>